<accession>A0A2T9XZV4</accession>
<evidence type="ECO:0000256" key="5">
    <source>
        <dbReference type="SAM" id="MobiDB-lite"/>
    </source>
</evidence>
<gene>
    <name evidence="7" type="ORF">BB560_006967</name>
</gene>
<dbReference type="Gene3D" id="1.10.20.10">
    <property type="entry name" value="Histone, subunit A"/>
    <property type="match status" value="1"/>
</dbReference>
<reference evidence="7 8" key="1">
    <citation type="journal article" date="2018" name="MBio">
        <title>Comparative Genomics Reveals the Core Gene Toolbox for the Fungus-Insect Symbiosis.</title>
        <authorList>
            <person name="Wang Y."/>
            <person name="Stata M."/>
            <person name="Wang W."/>
            <person name="Stajich J.E."/>
            <person name="White M.M."/>
            <person name="Moncalvo J.M."/>
        </authorList>
    </citation>
    <scope>NUCLEOTIDE SEQUENCE [LARGE SCALE GENOMIC DNA]</scope>
    <source>
        <strain evidence="7 8">SC-DP-2</strain>
    </source>
</reference>
<evidence type="ECO:0000256" key="4">
    <source>
        <dbReference type="ARBA" id="ARBA00023242"/>
    </source>
</evidence>
<organism evidence="7 8">
    <name type="scientific">Smittium megazygosporum</name>
    <dbReference type="NCBI Taxonomy" id="133381"/>
    <lineage>
        <taxon>Eukaryota</taxon>
        <taxon>Fungi</taxon>
        <taxon>Fungi incertae sedis</taxon>
        <taxon>Zoopagomycota</taxon>
        <taxon>Kickxellomycotina</taxon>
        <taxon>Harpellomycetes</taxon>
        <taxon>Harpellales</taxon>
        <taxon>Legeriomycetaceae</taxon>
        <taxon>Smittium</taxon>
    </lineage>
</organism>
<evidence type="ECO:0000256" key="3">
    <source>
        <dbReference type="ARBA" id="ARBA00023163"/>
    </source>
</evidence>
<comment type="subcellular location">
    <subcellularLocation>
        <location evidence="1">Nucleus</location>
    </subcellularLocation>
</comment>
<feature type="compositionally biased region" description="Polar residues" evidence="5">
    <location>
        <begin position="161"/>
        <end position="187"/>
    </location>
</feature>
<proteinExistence type="predicted"/>
<feature type="domain" description="Bromodomain associated" evidence="6">
    <location>
        <begin position="30"/>
        <end position="88"/>
    </location>
</feature>
<keyword evidence="8" id="KW-1185">Reference proteome</keyword>
<evidence type="ECO:0000256" key="1">
    <source>
        <dbReference type="ARBA" id="ARBA00004123"/>
    </source>
</evidence>
<dbReference type="OrthoDB" id="5561920at2759"/>
<feature type="region of interest" description="Disordered" evidence="5">
    <location>
        <begin position="496"/>
        <end position="519"/>
    </location>
</feature>
<evidence type="ECO:0000256" key="2">
    <source>
        <dbReference type="ARBA" id="ARBA00023015"/>
    </source>
</evidence>
<evidence type="ECO:0000313" key="7">
    <source>
        <dbReference type="EMBL" id="PVU85610.1"/>
    </source>
</evidence>
<evidence type="ECO:0000313" key="8">
    <source>
        <dbReference type="Proteomes" id="UP000245609"/>
    </source>
</evidence>
<dbReference type="AlphaFoldDB" id="A0A2T9XZV4"/>
<feature type="region of interest" description="Disordered" evidence="5">
    <location>
        <begin position="161"/>
        <end position="194"/>
    </location>
</feature>
<keyword evidence="2" id="KW-0805">Transcription regulation</keyword>
<dbReference type="GO" id="GO:0005634">
    <property type="term" value="C:nucleus"/>
    <property type="evidence" value="ECO:0007669"/>
    <property type="project" value="UniProtKB-SubCell"/>
</dbReference>
<dbReference type="InterPro" id="IPR006565">
    <property type="entry name" value="BTP"/>
</dbReference>
<keyword evidence="4" id="KW-0539">Nucleus</keyword>
<dbReference type="EMBL" id="MBFS01003639">
    <property type="protein sequence ID" value="PVU85610.1"/>
    <property type="molecule type" value="Genomic_DNA"/>
</dbReference>
<protein>
    <recommendedName>
        <fullName evidence="6">Bromodomain associated domain-containing protein</fullName>
    </recommendedName>
</protein>
<keyword evidence="3" id="KW-0804">Transcription</keyword>
<feature type="region of interest" description="Disordered" evidence="5">
    <location>
        <begin position="113"/>
        <end position="143"/>
    </location>
</feature>
<comment type="caution">
    <text evidence="7">The sequence shown here is derived from an EMBL/GenBank/DDBJ whole genome shotgun (WGS) entry which is preliminary data.</text>
</comment>
<feature type="compositionally biased region" description="Basic and acidic residues" evidence="5">
    <location>
        <begin position="340"/>
        <end position="349"/>
    </location>
</feature>
<dbReference type="CDD" id="cd00076">
    <property type="entry name" value="HFD_SF"/>
    <property type="match status" value="1"/>
</dbReference>
<feature type="region of interest" description="Disordered" evidence="5">
    <location>
        <begin position="340"/>
        <end position="364"/>
    </location>
</feature>
<sequence>MVTQKKVSFQETSSDSSNPTFKSDSWPLELMKRVVSGVLLQTTNFDTIQTKSLNALSSVSLEYILTIAKLLKLEAEKDGRTIPNLLDFTMLDSKKLIDFRSLNDWLKQIKEQNSESTSRKLHKRSSKALSPPNSPISDSSSASMNNTDLDFLFGGNLSENSELSGNEMEASQLSSNAIDRSSSTSEESQMDVEDSISEFNYESNEPDLSHQDTPEYKQTFFYNQLVDLFSKDTPAGIVENYLLKSLEANTDPETNLINDQSIPSSPQQPFLAEDLPMNIDDEHHILKSDLADTEISKDDTIDSDQVLSMFRTSITNFSEMGIPLSDIDFSVFNMFSENKDPEVQERIEPEPESEPGNAGINVSQSQLPYGLDNYISSLNLNNHEKGQNSFLSSSPQHQPMTTLESPFAQNESTYDFQNIPDYKSQLSKQKDNDPANFSSSTQLYNTTSIDTLESNSSALFTAPDKNIDININSETINNRNISLNGNTPKVSFLIDDTEQPKNSNKPEQDPQNGAQTELNQNSFKPNLEEYALDLLDTISDSTKETKSAFSDLLTEPMIKRLINIEADDLSLPLPSLFTIEKWPECPNLILKAISKWIESSYDRENSVRIINNTMQAFESKNNKDSEVTELLNNEDEDPNNVVQKRSPYAGGISQDGIYQLYDRICLCASGFRDASIHTASETASKTYSGIFSNK</sequence>
<dbReference type="Proteomes" id="UP000245609">
    <property type="component" value="Unassembled WGS sequence"/>
</dbReference>
<feature type="region of interest" description="Disordered" evidence="5">
    <location>
        <begin position="1"/>
        <end position="21"/>
    </location>
</feature>
<dbReference type="GO" id="GO:0046982">
    <property type="term" value="F:protein heterodimerization activity"/>
    <property type="evidence" value="ECO:0007669"/>
    <property type="project" value="InterPro"/>
</dbReference>
<evidence type="ECO:0000259" key="6">
    <source>
        <dbReference type="Pfam" id="PF07524"/>
    </source>
</evidence>
<dbReference type="Pfam" id="PF07524">
    <property type="entry name" value="Bromo_TP"/>
    <property type="match status" value="1"/>
</dbReference>
<name>A0A2T9XZV4_9FUNG</name>
<dbReference type="InterPro" id="IPR009072">
    <property type="entry name" value="Histone-fold"/>
</dbReference>
<feature type="compositionally biased region" description="Polar residues" evidence="5">
    <location>
        <begin position="500"/>
        <end position="519"/>
    </location>
</feature>